<keyword evidence="2" id="KW-0547">Nucleotide-binding</keyword>
<dbReference type="CDD" id="cd03255">
    <property type="entry name" value="ABC_MJ0796_LolCDE_FtsE"/>
    <property type="match status" value="1"/>
</dbReference>
<evidence type="ECO:0000259" key="4">
    <source>
        <dbReference type="PROSITE" id="PS50893"/>
    </source>
</evidence>
<dbReference type="RefSeq" id="WP_188964486.1">
    <property type="nucleotide sequence ID" value="NZ_BMOE01000017.1"/>
</dbReference>
<keyword evidence="3 5" id="KW-0067">ATP-binding</keyword>
<accession>A0A917PPC1</accession>
<dbReference type="AlphaFoldDB" id="A0A917PPC1"/>
<dbReference type="GO" id="GO:0098796">
    <property type="term" value="C:membrane protein complex"/>
    <property type="evidence" value="ECO:0007669"/>
    <property type="project" value="UniProtKB-ARBA"/>
</dbReference>
<comment type="caution">
    <text evidence="5">The sequence shown here is derived from an EMBL/GenBank/DDBJ whole genome shotgun (WGS) entry which is preliminary data.</text>
</comment>
<dbReference type="Pfam" id="PF00005">
    <property type="entry name" value="ABC_tran"/>
    <property type="match status" value="1"/>
</dbReference>
<keyword evidence="6" id="KW-1185">Reference proteome</keyword>
<dbReference type="FunFam" id="3.40.50.300:FF:000032">
    <property type="entry name" value="Export ABC transporter ATP-binding protein"/>
    <property type="match status" value="1"/>
</dbReference>
<gene>
    <name evidence="5" type="ORF">GCM10008939_33810</name>
</gene>
<dbReference type="InterPro" id="IPR003593">
    <property type="entry name" value="AAA+_ATPase"/>
</dbReference>
<dbReference type="InterPro" id="IPR003439">
    <property type="entry name" value="ABC_transporter-like_ATP-bd"/>
</dbReference>
<name>A0A917PPC1_9DEIO</name>
<feature type="domain" description="ABC transporter" evidence="4">
    <location>
        <begin position="21"/>
        <end position="247"/>
    </location>
</feature>
<dbReference type="SUPFAM" id="SSF52540">
    <property type="entry name" value="P-loop containing nucleoside triphosphate hydrolases"/>
    <property type="match status" value="1"/>
</dbReference>
<sequence length="247" mass="26782">MSTLTAPERPPAGVRSPLPIISMTGVGKTYGQEGRTGAPLVRVLRDVDLEVRPGEYAAVIGPSGSGKSTLMHLIGLLDRPSQGEYLFGQQRVQEMSTEHLSRQRNRSIGFVFQTFFLLPKLTVLQNVVLPLRLRGASRPESEALARQYLERLGMLRWSSSRPPQLSGGQKQRVVIARALAQQPAVILADEPTGNLDSGATLDIMQVFDDLHALGTTIITVTHDLAVARRAQRVIQVADGTVISGGTD</sequence>
<dbReference type="InterPro" id="IPR015854">
    <property type="entry name" value="ABC_transpr_LolD-like"/>
</dbReference>
<evidence type="ECO:0000313" key="6">
    <source>
        <dbReference type="Proteomes" id="UP000635726"/>
    </source>
</evidence>
<dbReference type="InterPro" id="IPR027417">
    <property type="entry name" value="P-loop_NTPase"/>
</dbReference>
<protein>
    <submittedName>
        <fullName evidence="5">Macrolide ABC transporter ATP-binding protein</fullName>
    </submittedName>
</protein>
<dbReference type="Proteomes" id="UP000635726">
    <property type="component" value="Unassembled WGS sequence"/>
</dbReference>
<dbReference type="PROSITE" id="PS00211">
    <property type="entry name" value="ABC_TRANSPORTER_1"/>
    <property type="match status" value="1"/>
</dbReference>
<dbReference type="InterPro" id="IPR017871">
    <property type="entry name" value="ABC_transporter-like_CS"/>
</dbReference>
<evidence type="ECO:0000256" key="2">
    <source>
        <dbReference type="ARBA" id="ARBA00022741"/>
    </source>
</evidence>
<dbReference type="SMART" id="SM00382">
    <property type="entry name" value="AAA"/>
    <property type="match status" value="1"/>
</dbReference>
<reference evidence="5" key="1">
    <citation type="journal article" date="2014" name="Int. J. Syst. Evol. Microbiol.">
        <title>Complete genome sequence of Corynebacterium casei LMG S-19264T (=DSM 44701T), isolated from a smear-ripened cheese.</title>
        <authorList>
            <consortium name="US DOE Joint Genome Institute (JGI-PGF)"/>
            <person name="Walter F."/>
            <person name="Albersmeier A."/>
            <person name="Kalinowski J."/>
            <person name="Ruckert C."/>
        </authorList>
    </citation>
    <scope>NUCLEOTIDE SEQUENCE</scope>
    <source>
        <strain evidence="5">JCM 14371</strain>
    </source>
</reference>
<dbReference type="GO" id="GO:0005886">
    <property type="term" value="C:plasma membrane"/>
    <property type="evidence" value="ECO:0007669"/>
    <property type="project" value="TreeGrafter"/>
</dbReference>
<dbReference type="PROSITE" id="PS50893">
    <property type="entry name" value="ABC_TRANSPORTER_2"/>
    <property type="match status" value="1"/>
</dbReference>
<dbReference type="Gene3D" id="3.40.50.300">
    <property type="entry name" value="P-loop containing nucleotide triphosphate hydrolases"/>
    <property type="match status" value="1"/>
</dbReference>
<dbReference type="InterPro" id="IPR017911">
    <property type="entry name" value="MacB-like_ATP-bd"/>
</dbReference>
<dbReference type="EMBL" id="BMOE01000017">
    <property type="protein sequence ID" value="GGJ87038.1"/>
    <property type="molecule type" value="Genomic_DNA"/>
</dbReference>
<evidence type="ECO:0000313" key="5">
    <source>
        <dbReference type="EMBL" id="GGJ87038.1"/>
    </source>
</evidence>
<evidence type="ECO:0000256" key="1">
    <source>
        <dbReference type="ARBA" id="ARBA00022448"/>
    </source>
</evidence>
<evidence type="ECO:0000256" key="3">
    <source>
        <dbReference type="ARBA" id="ARBA00022840"/>
    </source>
</evidence>
<dbReference type="GO" id="GO:0016887">
    <property type="term" value="F:ATP hydrolysis activity"/>
    <property type="evidence" value="ECO:0007669"/>
    <property type="project" value="InterPro"/>
</dbReference>
<reference evidence="5" key="2">
    <citation type="submission" date="2020-09" db="EMBL/GenBank/DDBJ databases">
        <authorList>
            <person name="Sun Q."/>
            <person name="Ohkuma M."/>
        </authorList>
    </citation>
    <scope>NUCLEOTIDE SEQUENCE</scope>
    <source>
        <strain evidence="5">JCM 14371</strain>
    </source>
</reference>
<keyword evidence="1" id="KW-0813">Transport</keyword>
<proteinExistence type="predicted"/>
<organism evidence="5 6">
    <name type="scientific">Deinococcus aquiradiocola</name>
    <dbReference type="NCBI Taxonomy" id="393059"/>
    <lineage>
        <taxon>Bacteria</taxon>
        <taxon>Thermotogati</taxon>
        <taxon>Deinococcota</taxon>
        <taxon>Deinococci</taxon>
        <taxon>Deinococcales</taxon>
        <taxon>Deinococcaceae</taxon>
        <taxon>Deinococcus</taxon>
    </lineage>
</organism>
<dbReference type="PANTHER" id="PTHR24220:SF86">
    <property type="entry name" value="ABC TRANSPORTER ABCH.1"/>
    <property type="match status" value="1"/>
</dbReference>
<dbReference type="PANTHER" id="PTHR24220">
    <property type="entry name" value="IMPORT ATP-BINDING PROTEIN"/>
    <property type="match status" value="1"/>
</dbReference>
<dbReference type="GO" id="GO:0022857">
    <property type="term" value="F:transmembrane transporter activity"/>
    <property type="evidence" value="ECO:0007669"/>
    <property type="project" value="TreeGrafter"/>
</dbReference>
<dbReference type="GO" id="GO:0005524">
    <property type="term" value="F:ATP binding"/>
    <property type="evidence" value="ECO:0007669"/>
    <property type="project" value="UniProtKB-KW"/>
</dbReference>